<dbReference type="KEGG" id="gur:Gura_0182"/>
<dbReference type="Gene3D" id="3.10.450.50">
    <property type="match status" value="1"/>
</dbReference>
<feature type="domain" description="YchJ-like middle NTF2-like" evidence="1">
    <location>
        <begin position="28"/>
        <end position="127"/>
    </location>
</feature>
<organism evidence="2 3">
    <name type="scientific">Geotalea uraniireducens (strain Rf4)</name>
    <name type="common">Geobacter uraniireducens</name>
    <dbReference type="NCBI Taxonomy" id="351605"/>
    <lineage>
        <taxon>Bacteria</taxon>
        <taxon>Pseudomonadati</taxon>
        <taxon>Thermodesulfobacteriota</taxon>
        <taxon>Desulfuromonadia</taxon>
        <taxon>Geobacterales</taxon>
        <taxon>Geobacteraceae</taxon>
        <taxon>Geotalea</taxon>
    </lineage>
</organism>
<dbReference type="Pfam" id="PF17775">
    <property type="entry name" value="YchJ_M-like"/>
    <property type="match status" value="1"/>
</dbReference>
<dbReference type="SUPFAM" id="SSF54427">
    <property type="entry name" value="NTF2-like"/>
    <property type="match status" value="1"/>
</dbReference>
<reference evidence="2 3" key="1">
    <citation type="submission" date="2007-05" db="EMBL/GenBank/DDBJ databases">
        <title>Complete sequence of Geobacter uraniireducens Rf4.</title>
        <authorList>
            <consortium name="US DOE Joint Genome Institute"/>
            <person name="Copeland A."/>
            <person name="Lucas S."/>
            <person name="Lapidus A."/>
            <person name="Barry K."/>
            <person name="Detter J.C."/>
            <person name="Glavina del Rio T."/>
            <person name="Hammon N."/>
            <person name="Israni S."/>
            <person name="Dalin E."/>
            <person name="Tice H."/>
            <person name="Pitluck S."/>
            <person name="Chertkov O."/>
            <person name="Brettin T."/>
            <person name="Bruce D."/>
            <person name="Han C."/>
            <person name="Schmutz J."/>
            <person name="Larimer F."/>
            <person name="Land M."/>
            <person name="Hauser L."/>
            <person name="Kyrpides N."/>
            <person name="Mikhailova N."/>
            <person name="Shelobolina E."/>
            <person name="Aklujkar M."/>
            <person name="Lovley D."/>
            <person name="Richardson P."/>
        </authorList>
    </citation>
    <scope>NUCLEOTIDE SEQUENCE [LARGE SCALE GENOMIC DNA]</scope>
    <source>
        <strain evidence="2 3">Rf4</strain>
    </source>
</reference>
<protein>
    <submittedName>
        <fullName evidence="2">SEC-C motif domain protein</fullName>
    </submittedName>
</protein>
<dbReference type="STRING" id="351605.Gura_0182"/>
<dbReference type="AlphaFoldDB" id="A5GDF5"/>
<dbReference type="NCBIfam" id="NF002486">
    <property type="entry name" value="PRK01752.1"/>
    <property type="match status" value="1"/>
</dbReference>
<evidence type="ECO:0000259" key="1">
    <source>
        <dbReference type="Pfam" id="PF17775"/>
    </source>
</evidence>
<keyword evidence="3" id="KW-1185">Reference proteome</keyword>
<dbReference type="PANTHER" id="PTHR33747:SF1">
    <property type="entry name" value="ADENYLATE CYCLASE-ASSOCIATED CAP C-TERMINAL DOMAIN-CONTAINING PROTEIN"/>
    <property type="match status" value="1"/>
</dbReference>
<dbReference type="InterPro" id="IPR048469">
    <property type="entry name" value="YchJ-like_M"/>
</dbReference>
<dbReference type="SUPFAM" id="SSF103642">
    <property type="entry name" value="Sec-C motif"/>
    <property type="match status" value="1"/>
</dbReference>
<dbReference type="InterPro" id="IPR032710">
    <property type="entry name" value="NTF2-like_dom_sf"/>
</dbReference>
<proteinExistence type="predicted"/>
<accession>A5GDF5</accession>
<dbReference type="Proteomes" id="UP000006695">
    <property type="component" value="Chromosome"/>
</dbReference>
<name>A5GDF5_GEOUR</name>
<dbReference type="PANTHER" id="PTHR33747">
    <property type="entry name" value="UPF0225 PROTEIN SCO1677"/>
    <property type="match status" value="1"/>
</dbReference>
<dbReference type="NCBIfam" id="NF002449">
    <property type="entry name" value="PRK01617.1"/>
    <property type="match status" value="1"/>
</dbReference>
<dbReference type="EMBL" id="CP000698">
    <property type="protein sequence ID" value="ABQ24398.1"/>
    <property type="molecule type" value="Genomic_DNA"/>
</dbReference>
<evidence type="ECO:0000313" key="2">
    <source>
        <dbReference type="EMBL" id="ABQ24398.1"/>
    </source>
</evidence>
<gene>
    <name evidence="2" type="ordered locus">Gura_0182</name>
</gene>
<dbReference type="HOGENOM" id="CLU_099590_0_0_7"/>
<dbReference type="Pfam" id="PF02810">
    <property type="entry name" value="SEC-C"/>
    <property type="match status" value="2"/>
</dbReference>
<dbReference type="InterPro" id="IPR004027">
    <property type="entry name" value="SEC_C_motif"/>
</dbReference>
<evidence type="ECO:0000313" key="3">
    <source>
        <dbReference type="Proteomes" id="UP000006695"/>
    </source>
</evidence>
<sequence>MNLCPCGSGIDYGKCCEPLIKGARQAQTAEELMRSRYTAYVKVEIDYLFETTHPAHRQGFDHEGTRQWAENSVWEGLEIVTTGKGGTDDGEGRVEFIARFREKGVKKAHHELAEFKKDDGKWFFTDGSAVPRKPATSVKVGRNDPCTCGSGLKYKKCCGK</sequence>